<dbReference type="SUPFAM" id="SSF53474">
    <property type="entry name" value="alpha/beta-Hydrolases"/>
    <property type="match status" value="1"/>
</dbReference>
<comment type="caution">
    <text evidence="5">The sequence shown here is derived from an EMBL/GenBank/DDBJ whole genome shotgun (WGS) entry which is preliminary data.</text>
</comment>
<dbReference type="Pfam" id="PF08386">
    <property type="entry name" value="Abhydrolase_4"/>
    <property type="match status" value="1"/>
</dbReference>
<protein>
    <recommendedName>
        <fullName evidence="4">Peptidase S33 tripeptidyl aminopeptidase-like C-terminal domain-containing protein</fullName>
    </recommendedName>
</protein>
<dbReference type="InterPro" id="IPR013595">
    <property type="entry name" value="Pept_S33_TAP-like_C"/>
</dbReference>
<feature type="signal peptide" evidence="3">
    <location>
        <begin position="1"/>
        <end position="24"/>
    </location>
</feature>
<evidence type="ECO:0000256" key="1">
    <source>
        <dbReference type="ARBA" id="ARBA00010088"/>
    </source>
</evidence>
<keyword evidence="3" id="KW-0732">Signal</keyword>
<dbReference type="AlphaFoldDB" id="A0A9P5LIH9"/>
<evidence type="ECO:0000259" key="4">
    <source>
        <dbReference type="Pfam" id="PF08386"/>
    </source>
</evidence>
<dbReference type="Proteomes" id="UP000722485">
    <property type="component" value="Unassembled WGS sequence"/>
</dbReference>
<keyword evidence="2" id="KW-0378">Hydrolase</keyword>
<keyword evidence="6" id="KW-1185">Reference proteome</keyword>
<feature type="domain" description="Peptidase S33 tripeptidyl aminopeptidase-like C-terminal" evidence="4">
    <location>
        <begin position="470"/>
        <end position="583"/>
    </location>
</feature>
<evidence type="ECO:0000313" key="5">
    <source>
        <dbReference type="EMBL" id="KAF7554209.1"/>
    </source>
</evidence>
<evidence type="ECO:0000256" key="3">
    <source>
        <dbReference type="SAM" id="SignalP"/>
    </source>
</evidence>
<dbReference type="Gene3D" id="3.40.50.1820">
    <property type="entry name" value="alpha/beta hydrolase"/>
    <property type="match status" value="1"/>
</dbReference>
<dbReference type="OrthoDB" id="425534at2759"/>
<dbReference type="GO" id="GO:0016787">
    <property type="term" value="F:hydrolase activity"/>
    <property type="evidence" value="ECO:0007669"/>
    <property type="project" value="UniProtKB-KW"/>
</dbReference>
<dbReference type="InterPro" id="IPR051601">
    <property type="entry name" value="Serine_prot/Carboxylest_S33"/>
</dbReference>
<reference evidence="5" key="1">
    <citation type="submission" date="2020-03" db="EMBL/GenBank/DDBJ databases">
        <title>Draft Genome Sequence of Cylindrodendrum hubeiense.</title>
        <authorList>
            <person name="Buettner E."/>
            <person name="Kellner H."/>
        </authorList>
    </citation>
    <scope>NUCLEOTIDE SEQUENCE</scope>
    <source>
        <strain evidence="5">IHI 201604</strain>
    </source>
</reference>
<comment type="similarity">
    <text evidence="1">Belongs to the peptidase S33 family.</text>
</comment>
<evidence type="ECO:0000313" key="6">
    <source>
        <dbReference type="Proteomes" id="UP000722485"/>
    </source>
</evidence>
<dbReference type="PANTHER" id="PTHR43248:SF25">
    <property type="entry name" value="AB HYDROLASE-1 DOMAIN-CONTAINING PROTEIN-RELATED"/>
    <property type="match status" value="1"/>
</dbReference>
<feature type="chain" id="PRO_5040385244" description="Peptidase S33 tripeptidyl aminopeptidase-like C-terminal domain-containing protein" evidence="3">
    <location>
        <begin position="25"/>
        <end position="621"/>
    </location>
</feature>
<proteinExistence type="inferred from homology"/>
<sequence>MHSYYQLVFAGSLAIFASATSANAAKQAAPAPRAPQFDWETVPPSRELQFHDCYDAFKCARLEVPLDWLNDSDTRTATIAIKKLPAVVSDDDHTFGGSIFTNPGGPGGSGVRFIQVEGHNLQRYVDKPGRRHYEIVSWDPRGVGYSTPVSDCFRSNIIARDAYLFEYRGNGGLEQGDSTINHARAMVKGLAQRCESVEEQEGAGMAYVNTPSVARDMVEMVDKIDELRRREAAERTGGEPRIELKRRNGEEDRNVPRLQYIGFSYGTVLGNYFASLFPGRVGRMVLDGVFNTEDYANGPGWLANLVDTDEMFDKFFDGCHKAGPSSCALAIESDSSASEIKSRFWSWVVGLDEAPQPVLSPSGSTIIITGNDIRGIVVGALCLPIKAFKPMAETFHQAMAGNASNLVAIMEGSRIIPRLQDACPVGNATAPPSILVEAQSAVLCGDGDDISDKDNAWWHKYIDHQVNISKIFGAYWTNLRFTCSSWPFRPNWSFKGPFRTPKPDPNLVAGRPAAPLLFLSNRLDPVTPLRAARAMAANHPDAAVIIQEAMGHCAVGTAPSQCTKKIVADYFETGEVPSEETACEASCGPWADDCNVYESSAGFGGGSRGWSWGWGGTASWY</sequence>
<gene>
    <name evidence="5" type="ORF">G7Z17_g3045</name>
</gene>
<dbReference type="PANTHER" id="PTHR43248">
    <property type="entry name" value="2-SUCCINYL-6-HYDROXY-2,4-CYCLOHEXADIENE-1-CARBOXYLATE SYNTHASE"/>
    <property type="match status" value="1"/>
</dbReference>
<organism evidence="5 6">
    <name type="scientific">Cylindrodendrum hubeiense</name>
    <dbReference type="NCBI Taxonomy" id="595255"/>
    <lineage>
        <taxon>Eukaryota</taxon>
        <taxon>Fungi</taxon>
        <taxon>Dikarya</taxon>
        <taxon>Ascomycota</taxon>
        <taxon>Pezizomycotina</taxon>
        <taxon>Sordariomycetes</taxon>
        <taxon>Hypocreomycetidae</taxon>
        <taxon>Hypocreales</taxon>
        <taxon>Nectriaceae</taxon>
        <taxon>Cylindrodendrum</taxon>
    </lineage>
</organism>
<dbReference type="EMBL" id="JAANBB010000035">
    <property type="protein sequence ID" value="KAF7554209.1"/>
    <property type="molecule type" value="Genomic_DNA"/>
</dbReference>
<name>A0A9P5LIH9_9HYPO</name>
<dbReference type="InterPro" id="IPR029058">
    <property type="entry name" value="AB_hydrolase_fold"/>
</dbReference>
<evidence type="ECO:0000256" key="2">
    <source>
        <dbReference type="ARBA" id="ARBA00022801"/>
    </source>
</evidence>
<accession>A0A9P5LIH9</accession>